<dbReference type="SMART" id="SM01204">
    <property type="entry name" value="FIST_C"/>
    <property type="match status" value="1"/>
</dbReference>
<dbReference type="PANTHER" id="PTHR40252:SF2">
    <property type="entry name" value="BLR0328 PROTEIN"/>
    <property type="match status" value="1"/>
</dbReference>
<dbReference type="Pfam" id="PF10442">
    <property type="entry name" value="FIST_C"/>
    <property type="match status" value="1"/>
</dbReference>
<dbReference type="KEGG" id="gai:IMCC3135_20820"/>
<reference evidence="3 4" key="1">
    <citation type="submission" date="2016-12" db="EMBL/GenBank/DDBJ databases">
        <authorList>
            <person name="Song W.-J."/>
            <person name="Kurnit D.M."/>
        </authorList>
    </citation>
    <scope>NUCLEOTIDE SEQUENCE [LARGE SCALE GENOMIC DNA]</scope>
    <source>
        <strain evidence="3 4">IMCC3135</strain>
    </source>
</reference>
<dbReference type="SMART" id="SM00897">
    <property type="entry name" value="FIST"/>
    <property type="match status" value="1"/>
</dbReference>
<accession>A0A2Z2NW12</accession>
<gene>
    <name evidence="3" type="ORF">IMCC3135_20820</name>
</gene>
<dbReference type="Proteomes" id="UP000250079">
    <property type="component" value="Chromosome"/>
</dbReference>
<feature type="domain" description="FIST" evidence="1">
    <location>
        <begin position="43"/>
        <end position="246"/>
    </location>
</feature>
<evidence type="ECO:0008006" key="5">
    <source>
        <dbReference type="Google" id="ProtNLM"/>
    </source>
</evidence>
<dbReference type="EMBL" id="CP018632">
    <property type="protein sequence ID" value="ASJ74241.1"/>
    <property type="molecule type" value="Genomic_DNA"/>
</dbReference>
<protein>
    <recommendedName>
        <fullName evidence="5">FIST N domain protein</fullName>
    </recommendedName>
</protein>
<organism evidence="3 4">
    <name type="scientific">Granulosicoccus antarcticus IMCC3135</name>
    <dbReference type="NCBI Taxonomy" id="1192854"/>
    <lineage>
        <taxon>Bacteria</taxon>
        <taxon>Pseudomonadati</taxon>
        <taxon>Pseudomonadota</taxon>
        <taxon>Gammaproteobacteria</taxon>
        <taxon>Chromatiales</taxon>
        <taxon>Granulosicoccaceae</taxon>
        <taxon>Granulosicoccus</taxon>
    </lineage>
</organism>
<dbReference type="Pfam" id="PF08495">
    <property type="entry name" value="FIST"/>
    <property type="match status" value="1"/>
</dbReference>
<proteinExistence type="predicted"/>
<sequence length="394" mass="43116">MQSSTAGPISQKRYSSGIQALWSKTATTDQVCSSIAGVNAEQDFSACIIWFSASCHHPEALVSGMAQHSPALKFCGCSTSGEITPDGLQDDGIVAILLPARWFCVHTFVMQNIANLGMENIAQYTSDQRESFLDSLPQTDPAQTQFALLLIDGLTYSEETVTVAIDRGLAGIPLIGGSAGDNLEFIKTWQISNGHACTGAAMLSLISCKLPCQVYTNNNFVPTEHKLVVTESDPNQRRISEFNAEPAAVAYANAIGMRPDELDAGSFASYSVIIRMGDKHYCRSIQQLNDDLSLTFFCAIDNGLVLTLARSEGMVSSSRQAIEELEHKIGPIDVMFGFDCIYRKLDAQYRQTSHRIAELYKEKNFIGFNSYGEQYNSMHINHTFTGIAIGMPPE</sequence>
<evidence type="ECO:0000259" key="1">
    <source>
        <dbReference type="SMART" id="SM00897"/>
    </source>
</evidence>
<keyword evidence="4" id="KW-1185">Reference proteome</keyword>
<evidence type="ECO:0000313" key="4">
    <source>
        <dbReference type="Proteomes" id="UP000250079"/>
    </source>
</evidence>
<name>A0A2Z2NW12_9GAMM</name>
<feature type="domain" description="FIST C-domain" evidence="2">
    <location>
        <begin position="247"/>
        <end position="377"/>
    </location>
</feature>
<dbReference type="InterPro" id="IPR019494">
    <property type="entry name" value="FIST_C"/>
</dbReference>
<evidence type="ECO:0000259" key="2">
    <source>
        <dbReference type="SMART" id="SM01204"/>
    </source>
</evidence>
<dbReference type="InterPro" id="IPR013702">
    <property type="entry name" value="FIST_domain_N"/>
</dbReference>
<dbReference type="RefSeq" id="WP_169727499.1">
    <property type="nucleotide sequence ID" value="NZ_CP018632.1"/>
</dbReference>
<dbReference type="AlphaFoldDB" id="A0A2Z2NW12"/>
<evidence type="ECO:0000313" key="3">
    <source>
        <dbReference type="EMBL" id="ASJ74241.1"/>
    </source>
</evidence>
<dbReference type="PANTHER" id="PTHR40252">
    <property type="entry name" value="BLR0328 PROTEIN"/>
    <property type="match status" value="1"/>
</dbReference>